<dbReference type="RefSeq" id="WP_163801553.1">
    <property type="nucleotide sequence ID" value="NZ_AP022588.1"/>
</dbReference>
<evidence type="ECO:0000259" key="13">
    <source>
        <dbReference type="PROSITE" id="PS50109"/>
    </source>
</evidence>
<dbReference type="GO" id="GO:0005509">
    <property type="term" value="F:calcium ion binding"/>
    <property type="evidence" value="ECO:0007669"/>
    <property type="project" value="UniProtKB-ARBA"/>
</dbReference>
<dbReference type="FunFam" id="1.10.287.130:FF:000001">
    <property type="entry name" value="Two-component sensor histidine kinase"/>
    <property type="match status" value="1"/>
</dbReference>
<evidence type="ECO:0000256" key="9">
    <source>
        <dbReference type="ARBA" id="ARBA00022989"/>
    </source>
</evidence>
<name>A0A7I7QNF7_9MYCO</name>
<dbReference type="InterPro" id="IPR036097">
    <property type="entry name" value="HisK_dim/P_sf"/>
</dbReference>
<accession>A0A7I7QNF7</accession>
<keyword evidence="10" id="KW-0902">Two-component regulatory system</keyword>
<evidence type="ECO:0000256" key="11">
    <source>
        <dbReference type="ARBA" id="ARBA00023136"/>
    </source>
</evidence>
<reference evidence="15 16" key="1">
    <citation type="journal article" date="2019" name="Emerg. Microbes Infect.">
        <title>Comprehensive subspecies identification of 175 nontuberculous mycobacteria species based on 7547 genomic profiles.</title>
        <authorList>
            <person name="Matsumoto Y."/>
            <person name="Kinjo T."/>
            <person name="Motooka D."/>
            <person name="Nabeya D."/>
            <person name="Jung N."/>
            <person name="Uechi K."/>
            <person name="Horii T."/>
            <person name="Iida T."/>
            <person name="Fujita J."/>
            <person name="Nakamura S."/>
        </authorList>
    </citation>
    <scope>NUCLEOTIDE SEQUENCE [LARGE SCALE GENOMIC DNA]</scope>
    <source>
        <strain evidence="15 16">JCM 17899</strain>
    </source>
</reference>
<dbReference type="KEGG" id="msei:MSEDJ_19180"/>
<comment type="catalytic activity">
    <reaction evidence="1">
        <text>ATP + protein L-histidine = ADP + protein N-phospho-L-histidine.</text>
        <dbReference type="EC" id="2.7.13.3"/>
    </reaction>
</comment>
<dbReference type="GO" id="GO:0005886">
    <property type="term" value="C:plasma membrane"/>
    <property type="evidence" value="ECO:0007669"/>
    <property type="project" value="UniProtKB-SubCell"/>
</dbReference>
<dbReference type="InterPro" id="IPR005467">
    <property type="entry name" value="His_kinase_dom"/>
</dbReference>
<dbReference type="Gene3D" id="3.30.565.10">
    <property type="entry name" value="Histidine kinase-like ATPase, C-terminal domain"/>
    <property type="match status" value="1"/>
</dbReference>
<keyword evidence="7 12" id="KW-0812">Transmembrane</keyword>
<evidence type="ECO:0000256" key="12">
    <source>
        <dbReference type="SAM" id="Phobius"/>
    </source>
</evidence>
<evidence type="ECO:0000256" key="7">
    <source>
        <dbReference type="ARBA" id="ARBA00022692"/>
    </source>
</evidence>
<dbReference type="SUPFAM" id="SSF47384">
    <property type="entry name" value="Homodimeric domain of signal transducing histidine kinase"/>
    <property type="match status" value="1"/>
</dbReference>
<dbReference type="PRINTS" id="PR00344">
    <property type="entry name" value="BCTRLSENSOR"/>
</dbReference>
<evidence type="ECO:0000256" key="1">
    <source>
        <dbReference type="ARBA" id="ARBA00000085"/>
    </source>
</evidence>
<dbReference type="PANTHER" id="PTHR45436:SF5">
    <property type="entry name" value="SENSOR HISTIDINE KINASE TRCS"/>
    <property type="match status" value="1"/>
</dbReference>
<dbReference type="Pfam" id="PF00512">
    <property type="entry name" value="HisKA"/>
    <property type="match status" value="1"/>
</dbReference>
<protein>
    <recommendedName>
        <fullName evidence="4">histidine kinase</fullName>
        <ecNumber evidence="4">2.7.13.3</ecNumber>
    </recommendedName>
</protein>
<evidence type="ECO:0000256" key="5">
    <source>
        <dbReference type="ARBA" id="ARBA00022553"/>
    </source>
</evidence>
<feature type="transmembrane region" description="Helical" evidence="12">
    <location>
        <begin position="146"/>
        <end position="168"/>
    </location>
</feature>
<dbReference type="SMART" id="SM00387">
    <property type="entry name" value="HATPase_c"/>
    <property type="match status" value="1"/>
</dbReference>
<dbReference type="GO" id="GO:0000155">
    <property type="term" value="F:phosphorelay sensor kinase activity"/>
    <property type="evidence" value="ECO:0007669"/>
    <property type="project" value="InterPro"/>
</dbReference>
<dbReference type="EC" id="2.7.13.3" evidence="4"/>
<keyword evidence="16" id="KW-1185">Reference proteome</keyword>
<dbReference type="InterPro" id="IPR004358">
    <property type="entry name" value="Sig_transdc_His_kin-like_C"/>
</dbReference>
<dbReference type="Gene3D" id="1.10.287.130">
    <property type="match status" value="1"/>
</dbReference>
<keyword evidence="8 15" id="KW-0418">Kinase</keyword>
<keyword evidence="5" id="KW-0597">Phosphoprotein</keyword>
<dbReference type="PANTHER" id="PTHR45436">
    <property type="entry name" value="SENSOR HISTIDINE KINASE YKOH"/>
    <property type="match status" value="1"/>
</dbReference>
<dbReference type="InterPro" id="IPR050428">
    <property type="entry name" value="TCS_sensor_his_kinase"/>
</dbReference>
<evidence type="ECO:0000256" key="4">
    <source>
        <dbReference type="ARBA" id="ARBA00012438"/>
    </source>
</evidence>
<feature type="domain" description="Histidine kinase" evidence="13">
    <location>
        <begin position="246"/>
        <end position="460"/>
    </location>
</feature>
<dbReference type="Pfam" id="PF02518">
    <property type="entry name" value="HATPase_c"/>
    <property type="match status" value="1"/>
</dbReference>
<comment type="cofactor">
    <cofactor evidence="2">
        <name>a divalent metal cation</name>
        <dbReference type="ChEBI" id="CHEBI:60240"/>
    </cofactor>
</comment>
<dbReference type="PROSITE" id="PS50885">
    <property type="entry name" value="HAMP"/>
    <property type="match status" value="1"/>
</dbReference>
<evidence type="ECO:0000256" key="8">
    <source>
        <dbReference type="ARBA" id="ARBA00022777"/>
    </source>
</evidence>
<organism evidence="15 16">
    <name type="scientific">Mycolicibacterium sediminis</name>
    <dbReference type="NCBI Taxonomy" id="1286180"/>
    <lineage>
        <taxon>Bacteria</taxon>
        <taxon>Bacillati</taxon>
        <taxon>Actinomycetota</taxon>
        <taxon>Actinomycetes</taxon>
        <taxon>Mycobacteriales</taxon>
        <taxon>Mycobacteriaceae</taxon>
        <taxon>Mycolicibacterium</taxon>
    </lineage>
</organism>
<dbReference type="InterPro" id="IPR003661">
    <property type="entry name" value="HisK_dim/P_dom"/>
</dbReference>
<evidence type="ECO:0000256" key="3">
    <source>
        <dbReference type="ARBA" id="ARBA00004236"/>
    </source>
</evidence>
<keyword evidence="9 12" id="KW-1133">Transmembrane helix</keyword>
<dbReference type="SMART" id="SM00388">
    <property type="entry name" value="HisKA"/>
    <property type="match status" value="1"/>
</dbReference>
<keyword evidence="6" id="KW-0808">Transferase</keyword>
<keyword evidence="11 12" id="KW-0472">Membrane</keyword>
<evidence type="ECO:0000256" key="10">
    <source>
        <dbReference type="ARBA" id="ARBA00023012"/>
    </source>
</evidence>
<dbReference type="PROSITE" id="PS50109">
    <property type="entry name" value="HIS_KIN"/>
    <property type="match status" value="1"/>
</dbReference>
<gene>
    <name evidence="15" type="primary">trcS_1</name>
    <name evidence="15" type="ORF">MSEDJ_19180</name>
</gene>
<comment type="subcellular location">
    <subcellularLocation>
        <location evidence="3">Cell membrane</location>
    </subcellularLocation>
</comment>
<dbReference type="AlphaFoldDB" id="A0A7I7QNF7"/>
<evidence type="ECO:0000259" key="14">
    <source>
        <dbReference type="PROSITE" id="PS50885"/>
    </source>
</evidence>
<dbReference type="EMBL" id="AP022588">
    <property type="protein sequence ID" value="BBY27822.1"/>
    <property type="molecule type" value="Genomic_DNA"/>
</dbReference>
<dbReference type="Gene3D" id="6.10.340.10">
    <property type="match status" value="1"/>
</dbReference>
<dbReference type="CDD" id="cd00082">
    <property type="entry name" value="HisKA"/>
    <property type="match status" value="1"/>
</dbReference>
<evidence type="ECO:0000256" key="6">
    <source>
        <dbReference type="ARBA" id="ARBA00022679"/>
    </source>
</evidence>
<dbReference type="FunFam" id="3.30.565.10:FF:000006">
    <property type="entry name" value="Sensor histidine kinase WalK"/>
    <property type="match status" value="1"/>
</dbReference>
<feature type="domain" description="HAMP" evidence="14">
    <location>
        <begin position="169"/>
        <end position="231"/>
    </location>
</feature>
<dbReference type="InterPro" id="IPR003660">
    <property type="entry name" value="HAMP_dom"/>
</dbReference>
<sequence length="471" mass="49854">MLWVCTLVTSLVLAVGALSIVTMNGYVTSVADAELRHSLAAFDSAYTSQPGDMTDFTGQASGTLIAVVRSGVVTRSAVFDDDGPRQALPATLSSIRDVTWTDDAPRTVDLGSLGRHRVASLDKGDGTRLVSAVSLSSAESVIVRKIVAVAVITVIAAALAALGTVLLVRRALRPLRRVAATAAYAADIPLADEDHRITTRVRRKDSDPDDEVGIVGETLNRLLANVDSALAVRAESDRRMRRFLSDASHELRTPLAAIQGYAELTRQESAALPETTEYALARIESESRRMSALIADMLLLSRLDEGQGIEMEVVDLCMLVADAVNDVAVTSPDHRFVAELSDDPVWVRGDDARLHQVVTNLLTNARNHTSPGVTVTTTVRSDPDGVTLSVVDDGAGIDPEILPHLFGRFVRASASRSRATNSTGLGLAIVASIVAAHEGTVTADSGGGRTEFSVRLPGVDVEVQAAGPGVR</sequence>
<proteinExistence type="predicted"/>
<dbReference type="Proteomes" id="UP000467193">
    <property type="component" value="Chromosome"/>
</dbReference>
<evidence type="ECO:0000256" key="2">
    <source>
        <dbReference type="ARBA" id="ARBA00001968"/>
    </source>
</evidence>
<dbReference type="InterPro" id="IPR003594">
    <property type="entry name" value="HATPase_dom"/>
</dbReference>
<dbReference type="InterPro" id="IPR036890">
    <property type="entry name" value="HATPase_C_sf"/>
</dbReference>
<evidence type="ECO:0000313" key="15">
    <source>
        <dbReference type="EMBL" id="BBY27822.1"/>
    </source>
</evidence>
<dbReference type="SMART" id="SM00304">
    <property type="entry name" value="HAMP"/>
    <property type="match status" value="1"/>
</dbReference>
<dbReference type="SUPFAM" id="SSF55874">
    <property type="entry name" value="ATPase domain of HSP90 chaperone/DNA topoisomerase II/histidine kinase"/>
    <property type="match status" value="1"/>
</dbReference>
<evidence type="ECO:0000313" key="16">
    <source>
        <dbReference type="Proteomes" id="UP000467193"/>
    </source>
</evidence>